<evidence type="ECO:0000256" key="4">
    <source>
        <dbReference type="ARBA" id="ARBA00022490"/>
    </source>
</evidence>
<dbReference type="InterPro" id="IPR008280">
    <property type="entry name" value="Tub_FtsZ_C"/>
</dbReference>
<protein>
    <recommendedName>
        <fullName evidence="13">Tubulin alpha chain</fullName>
    </recommendedName>
</protein>
<dbReference type="Gene3D" id="3.30.1330.20">
    <property type="entry name" value="Tubulin/FtsZ, C-terminal domain"/>
    <property type="match status" value="1"/>
</dbReference>
<comment type="catalytic activity">
    <reaction evidence="12">
        <text>GTP + H2O = GDP + phosphate + H(+)</text>
        <dbReference type="Rhea" id="RHEA:19669"/>
        <dbReference type="ChEBI" id="CHEBI:15377"/>
        <dbReference type="ChEBI" id="CHEBI:15378"/>
        <dbReference type="ChEBI" id="CHEBI:37565"/>
        <dbReference type="ChEBI" id="CHEBI:43474"/>
        <dbReference type="ChEBI" id="CHEBI:58189"/>
    </reaction>
    <physiologicalReaction direction="left-to-right" evidence="12">
        <dbReference type="Rhea" id="RHEA:19670"/>
    </physiologicalReaction>
</comment>
<evidence type="ECO:0000256" key="13">
    <source>
        <dbReference type="RuleBase" id="RU000352"/>
    </source>
</evidence>
<comment type="cofactor">
    <cofactor evidence="1">
        <name>Mg(2+)</name>
        <dbReference type="ChEBI" id="CHEBI:18420"/>
    </cofactor>
</comment>
<evidence type="ECO:0000256" key="3">
    <source>
        <dbReference type="ARBA" id="ARBA00009636"/>
    </source>
</evidence>
<comment type="subcellular location">
    <subcellularLocation>
        <location evidence="2">Cytoplasm</location>
        <location evidence="2">Cytoskeleton</location>
    </subcellularLocation>
</comment>
<evidence type="ECO:0000256" key="9">
    <source>
        <dbReference type="ARBA" id="ARBA00022842"/>
    </source>
</evidence>
<dbReference type="PROSITE" id="PS00227">
    <property type="entry name" value="TUBULIN"/>
    <property type="match status" value="1"/>
</dbReference>
<organism evidence="16 17">
    <name type="scientific">Aromia moschata</name>
    <dbReference type="NCBI Taxonomy" id="1265417"/>
    <lineage>
        <taxon>Eukaryota</taxon>
        <taxon>Metazoa</taxon>
        <taxon>Ecdysozoa</taxon>
        <taxon>Arthropoda</taxon>
        <taxon>Hexapoda</taxon>
        <taxon>Insecta</taxon>
        <taxon>Pterygota</taxon>
        <taxon>Neoptera</taxon>
        <taxon>Endopterygota</taxon>
        <taxon>Coleoptera</taxon>
        <taxon>Polyphaga</taxon>
        <taxon>Cucujiformia</taxon>
        <taxon>Chrysomeloidea</taxon>
        <taxon>Cerambycidae</taxon>
        <taxon>Cerambycinae</taxon>
        <taxon>Callichromatini</taxon>
        <taxon>Aromia</taxon>
    </lineage>
</organism>
<dbReference type="PANTHER" id="PTHR11588">
    <property type="entry name" value="TUBULIN"/>
    <property type="match status" value="1"/>
</dbReference>
<dbReference type="InterPro" id="IPR017975">
    <property type="entry name" value="Tubulin_CS"/>
</dbReference>
<comment type="similarity">
    <text evidence="3 13">Belongs to the tubulin family.</text>
</comment>
<dbReference type="GO" id="GO:0005737">
    <property type="term" value="C:cytoplasm"/>
    <property type="evidence" value="ECO:0007669"/>
    <property type="project" value="UniProtKB-ARBA"/>
</dbReference>
<name>A0AAV8XXF6_9CUCU</name>
<keyword evidence="4" id="KW-0963">Cytoplasm</keyword>
<dbReference type="InterPro" id="IPR000217">
    <property type="entry name" value="Tubulin"/>
</dbReference>
<dbReference type="InterPro" id="IPR037103">
    <property type="entry name" value="Tubulin/FtsZ-like_C"/>
</dbReference>
<evidence type="ECO:0000313" key="16">
    <source>
        <dbReference type="EMBL" id="KAJ8942982.1"/>
    </source>
</evidence>
<dbReference type="SUPFAM" id="SSF52490">
    <property type="entry name" value="Tubulin nucleotide-binding domain-like"/>
    <property type="match status" value="1"/>
</dbReference>
<dbReference type="InterPro" id="IPR023123">
    <property type="entry name" value="Tubulin_C"/>
</dbReference>
<evidence type="ECO:0000256" key="11">
    <source>
        <dbReference type="ARBA" id="ARBA00023212"/>
    </source>
</evidence>
<gene>
    <name evidence="16" type="ORF">NQ318_001705</name>
</gene>
<evidence type="ECO:0000259" key="14">
    <source>
        <dbReference type="SMART" id="SM00864"/>
    </source>
</evidence>
<dbReference type="GO" id="GO:0016787">
    <property type="term" value="F:hydrolase activity"/>
    <property type="evidence" value="ECO:0007669"/>
    <property type="project" value="UniProtKB-KW"/>
</dbReference>
<dbReference type="FunFam" id="3.30.1330.20:FF:000001">
    <property type="entry name" value="Tubulin alpha chain"/>
    <property type="match status" value="1"/>
</dbReference>
<feature type="domain" description="Tubulin/FtsZ 2-layer sandwich" evidence="15">
    <location>
        <begin position="236"/>
        <end position="365"/>
    </location>
</feature>
<keyword evidence="8" id="KW-0378">Hydrolase</keyword>
<dbReference type="EMBL" id="JAPWTK010000306">
    <property type="protein sequence ID" value="KAJ8942982.1"/>
    <property type="molecule type" value="Genomic_DNA"/>
</dbReference>
<evidence type="ECO:0000256" key="5">
    <source>
        <dbReference type="ARBA" id="ARBA00022701"/>
    </source>
</evidence>
<keyword evidence="11" id="KW-0206">Cytoskeleton</keyword>
<evidence type="ECO:0000313" key="17">
    <source>
        <dbReference type="Proteomes" id="UP001162162"/>
    </source>
</evidence>
<dbReference type="PRINTS" id="PR01162">
    <property type="entry name" value="ALPHATUBULIN"/>
</dbReference>
<evidence type="ECO:0000256" key="2">
    <source>
        <dbReference type="ARBA" id="ARBA00004245"/>
    </source>
</evidence>
<comment type="function">
    <text evidence="13">Tubulin is the major constituent of microtubules, a cylinder consisting of laterally associated linear protofilaments composed of alpha- and beta-tubulin heterodimers. Microtubules grow by the addition of GTP-tubulin dimers to the microtubule end, where a stabilizing cap forms. Below the cap, tubulin dimers are in GDP-bound state, owing to GTPase activity of alpha-tubulin.</text>
</comment>
<dbReference type="Gene3D" id="3.40.50.1440">
    <property type="entry name" value="Tubulin/FtsZ, GTPase domain"/>
    <property type="match status" value="1"/>
</dbReference>
<reference evidence="16" key="1">
    <citation type="journal article" date="2023" name="Insect Mol. Biol.">
        <title>Genome sequencing provides insights into the evolution of gene families encoding plant cell wall-degrading enzymes in longhorned beetles.</title>
        <authorList>
            <person name="Shin N.R."/>
            <person name="Okamura Y."/>
            <person name="Kirsch R."/>
            <person name="Pauchet Y."/>
        </authorList>
    </citation>
    <scope>NUCLEOTIDE SEQUENCE</scope>
    <source>
        <strain evidence="16">AMC_N1</strain>
    </source>
</reference>
<dbReference type="SUPFAM" id="SSF55307">
    <property type="entry name" value="Tubulin C-terminal domain-like"/>
    <property type="match status" value="1"/>
</dbReference>
<keyword evidence="7 13" id="KW-0547">Nucleotide-binding</keyword>
<dbReference type="Proteomes" id="UP001162162">
    <property type="component" value="Unassembled WGS sequence"/>
</dbReference>
<keyword evidence="6" id="KW-0479">Metal-binding</keyword>
<keyword evidence="5 13" id="KW-0493">Microtubule</keyword>
<evidence type="ECO:0000256" key="1">
    <source>
        <dbReference type="ARBA" id="ARBA00001946"/>
    </source>
</evidence>
<dbReference type="FunFam" id="3.40.50.1440:FF:000007">
    <property type="entry name" value="Tubulin alpha chain"/>
    <property type="match status" value="1"/>
</dbReference>
<evidence type="ECO:0000256" key="12">
    <source>
        <dbReference type="ARBA" id="ARBA00049117"/>
    </source>
</evidence>
<dbReference type="GO" id="GO:0005200">
    <property type="term" value="F:structural constituent of cytoskeleton"/>
    <property type="evidence" value="ECO:0007669"/>
    <property type="project" value="InterPro"/>
</dbReference>
<keyword evidence="17" id="KW-1185">Reference proteome</keyword>
<dbReference type="Gene3D" id="1.10.287.600">
    <property type="entry name" value="Helix hairpin bin"/>
    <property type="match status" value="1"/>
</dbReference>
<evidence type="ECO:0000256" key="8">
    <source>
        <dbReference type="ARBA" id="ARBA00022801"/>
    </source>
</evidence>
<evidence type="ECO:0000259" key="15">
    <source>
        <dbReference type="SMART" id="SM00865"/>
    </source>
</evidence>
<dbReference type="Pfam" id="PF00091">
    <property type="entry name" value="Tubulin"/>
    <property type="match status" value="1"/>
</dbReference>
<dbReference type="InterPro" id="IPR018316">
    <property type="entry name" value="Tubulin/FtsZ_2-layer-sand-dom"/>
</dbReference>
<evidence type="ECO:0000256" key="6">
    <source>
        <dbReference type="ARBA" id="ARBA00022723"/>
    </source>
</evidence>
<dbReference type="SMART" id="SM00865">
    <property type="entry name" value="Tubulin_C"/>
    <property type="match status" value="1"/>
</dbReference>
<dbReference type="InterPro" id="IPR036525">
    <property type="entry name" value="Tubulin/FtsZ_GTPase_sf"/>
</dbReference>
<dbReference type="CDD" id="cd02186">
    <property type="entry name" value="alpha_tubulin"/>
    <property type="match status" value="1"/>
</dbReference>
<dbReference type="SMART" id="SM00864">
    <property type="entry name" value="Tubulin"/>
    <property type="match status" value="1"/>
</dbReference>
<dbReference type="PRINTS" id="PR01161">
    <property type="entry name" value="TUBULIN"/>
</dbReference>
<keyword evidence="10 13" id="KW-0342">GTP-binding</keyword>
<evidence type="ECO:0000256" key="10">
    <source>
        <dbReference type="ARBA" id="ARBA00023134"/>
    </source>
</evidence>
<feature type="domain" description="Tubulin/FtsZ GTPase" evidence="14">
    <location>
        <begin position="48"/>
        <end position="234"/>
    </location>
</feature>
<dbReference type="InterPro" id="IPR002452">
    <property type="entry name" value="Alpha_tubulin"/>
</dbReference>
<sequence>MRECISVHIGQAGVQIGNSTWELYCLEHGIQPDGTISVNKEVASDNCYGTFFSEVENGKLVPRAVMVDLEPTVLYHPEQLITGKEDAANNYARGHYSIGKEMLNIVIERLYKLAENCHGLQGFFVFHSFGGGTGSGFSSLLMEKLSQDFGKKSKLEFVVYPAPQVCTAVVEPYNSILTTHSTLSHSDCAFMVDNEAIYDICRRKLGIERPDYINLNRLISQVVSSITASLRFDGALNVDLTEFQTNLVPYPRIHFPLASYAPVVSAEKAYHEGMSVAEITSELFEPTNQMVKCDPREGKYMACCLLYRGDVVPKDVNASIAQMKAKSNVRFVDWCPTGFKVGINYQPPTVVEGGGLGERTKGGPSFIGTLEKEWREGEFTEARENLATLEKDYQEVASETMDFATDEKKDG</sequence>
<keyword evidence="9" id="KW-0460">Magnesium</keyword>
<dbReference type="GO" id="GO:0005525">
    <property type="term" value="F:GTP binding"/>
    <property type="evidence" value="ECO:0007669"/>
    <property type="project" value="UniProtKB-UniRule"/>
</dbReference>
<dbReference type="GO" id="GO:0007017">
    <property type="term" value="P:microtubule-based process"/>
    <property type="evidence" value="ECO:0007669"/>
    <property type="project" value="InterPro"/>
</dbReference>
<comment type="caution">
    <text evidence="16">The sequence shown here is derived from an EMBL/GenBank/DDBJ whole genome shotgun (WGS) entry which is preliminary data.</text>
</comment>
<accession>A0AAV8XXF6</accession>
<comment type="subunit">
    <text evidence="13">Dimer of alpha and beta chains. A typical microtubule is a hollow water-filled tube with an outer diameter of 25 nm and an inner diameter of 15 nM. Alpha-beta heterodimers associate head-to-tail to form protofilaments running lengthwise along the microtubule wall with the beta-tubulin subunit facing the microtubule plus end conferring a structural polarity. Microtubules usually have 13 protofilaments but different protofilament numbers can be found in some organisms and specialized cells.</text>
</comment>
<proteinExistence type="inferred from homology"/>
<dbReference type="InterPro" id="IPR003008">
    <property type="entry name" value="Tubulin_FtsZ_GTPase"/>
</dbReference>
<evidence type="ECO:0000256" key="7">
    <source>
        <dbReference type="ARBA" id="ARBA00022741"/>
    </source>
</evidence>
<dbReference type="GO" id="GO:0046872">
    <property type="term" value="F:metal ion binding"/>
    <property type="evidence" value="ECO:0007669"/>
    <property type="project" value="UniProtKB-KW"/>
</dbReference>
<dbReference type="Pfam" id="PF03953">
    <property type="entry name" value="Tubulin_C"/>
    <property type="match status" value="1"/>
</dbReference>
<dbReference type="AlphaFoldDB" id="A0AAV8XXF6"/>
<dbReference type="GO" id="GO:0005874">
    <property type="term" value="C:microtubule"/>
    <property type="evidence" value="ECO:0007669"/>
    <property type="project" value="UniProtKB-KW"/>
</dbReference>